<organism evidence="1 2">
    <name type="scientific">Daphnia magna</name>
    <dbReference type="NCBI Taxonomy" id="35525"/>
    <lineage>
        <taxon>Eukaryota</taxon>
        <taxon>Metazoa</taxon>
        <taxon>Ecdysozoa</taxon>
        <taxon>Arthropoda</taxon>
        <taxon>Crustacea</taxon>
        <taxon>Branchiopoda</taxon>
        <taxon>Diplostraca</taxon>
        <taxon>Cladocera</taxon>
        <taxon>Anomopoda</taxon>
        <taxon>Daphniidae</taxon>
        <taxon>Daphnia</taxon>
    </lineage>
</organism>
<keyword evidence="2" id="KW-1185">Reference proteome</keyword>
<dbReference type="Proteomes" id="UP001234178">
    <property type="component" value="Unassembled WGS sequence"/>
</dbReference>
<reference evidence="1 2" key="1">
    <citation type="journal article" date="2023" name="Nucleic Acids Res.">
        <title>The hologenome of Daphnia magna reveals possible DNA methylation and microbiome-mediated evolution of the host genome.</title>
        <authorList>
            <person name="Chaturvedi A."/>
            <person name="Li X."/>
            <person name="Dhandapani V."/>
            <person name="Marshall H."/>
            <person name="Kissane S."/>
            <person name="Cuenca-Cambronero M."/>
            <person name="Asole G."/>
            <person name="Calvet F."/>
            <person name="Ruiz-Romero M."/>
            <person name="Marangio P."/>
            <person name="Guigo R."/>
            <person name="Rago D."/>
            <person name="Mirbahai L."/>
            <person name="Eastwood N."/>
            <person name="Colbourne J.K."/>
            <person name="Zhou J."/>
            <person name="Mallon E."/>
            <person name="Orsini L."/>
        </authorList>
    </citation>
    <scope>NUCLEOTIDE SEQUENCE [LARGE SCALE GENOMIC DNA]</scope>
    <source>
        <strain evidence="1">LRV0_1</strain>
    </source>
</reference>
<evidence type="ECO:0000313" key="1">
    <source>
        <dbReference type="EMBL" id="KAK4023805.1"/>
    </source>
</evidence>
<sequence length="105" mass="11958">MAVGYDVLLRSDNFGRLISRMPTCVGLYTLQRNSNRERNNTAAPHTSHIYNPPLKEKIAHTKKFLQMFRGGDSGSSIEAYHSPFSLCFKKEGAKLYKFDHLGDYT</sequence>
<gene>
    <name evidence="1" type="ORF">OUZ56_009204</name>
</gene>
<protein>
    <submittedName>
        <fullName evidence="1">Uncharacterized protein</fullName>
    </submittedName>
</protein>
<evidence type="ECO:0000313" key="2">
    <source>
        <dbReference type="Proteomes" id="UP001234178"/>
    </source>
</evidence>
<dbReference type="EMBL" id="JAOYFB010000037">
    <property type="protein sequence ID" value="KAK4023805.1"/>
    <property type="molecule type" value="Genomic_DNA"/>
</dbReference>
<proteinExistence type="predicted"/>
<comment type="caution">
    <text evidence="1">The sequence shown here is derived from an EMBL/GenBank/DDBJ whole genome shotgun (WGS) entry which is preliminary data.</text>
</comment>
<name>A0ABR0AF97_9CRUS</name>
<accession>A0ABR0AF97</accession>